<keyword evidence="3 9" id="KW-0547">Nucleotide-binding</keyword>
<name>A0AAX4JCE6_9MICR</name>
<reference evidence="12" key="1">
    <citation type="journal article" date="2024" name="BMC Genomics">
        <title>Functional annotation of a divergent genome using sequence and structure-based similarity.</title>
        <authorList>
            <person name="Svedberg D."/>
            <person name="Winiger R.R."/>
            <person name="Berg A."/>
            <person name="Sharma H."/>
            <person name="Tellgren-Roth C."/>
            <person name="Debrunner-Vossbrinck B.A."/>
            <person name="Vossbrinck C.R."/>
            <person name="Barandun J."/>
        </authorList>
    </citation>
    <scope>NUCLEOTIDE SEQUENCE</scope>
    <source>
        <strain evidence="12">Illinois isolate</strain>
    </source>
</reference>
<gene>
    <name evidence="12" type="ORF">VNE69_05219</name>
</gene>
<dbReference type="SUPFAM" id="SSF50249">
    <property type="entry name" value="Nucleic acid-binding proteins"/>
    <property type="match status" value="1"/>
</dbReference>
<evidence type="ECO:0000256" key="3">
    <source>
        <dbReference type="ARBA" id="ARBA00022741"/>
    </source>
</evidence>
<keyword evidence="7 9" id="KW-0238">DNA-binding</keyword>
<dbReference type="PANTHER" id="PTHR11630">
    <property type="entry name" value="DNA REPLICATION LICENSING FACTOR MCM FAMILY MEMBER"/>
    <property type="match status" value="1"/>
</dbReference>
<dbReference type="Gene3D" id="2.20.28.10">
    <property type="match status" value="1"/>
</dbReference>
<evidence type="ECO:0000313" key="13">
    <source>
        <dbReference type="Proteomes" id="UP001334084"/>
    </source>
</evidence>
<comment type="function">
    <text evidence="10">Acts as component of the MCM2-7 complex (MCM complex) which is the replicative helicase essential for 'once per cell cycle' DNA replication initiation and elongation in eukaryotic cells. The active ATPase sites in the MCM2-7 ring are formed through the interaction surfaces of two neighboring subunits such that a critical structure of a conserved arginine finger motif is provided in trans relative to the ATP-binding site of the Walker A box of the adjacent subunit. The six ATPase active sites, however, are likely to contribute differentially to the complex helicase activity.</text>
</comment>
<dbReference type="Gene3D" id="3.40.50.300">
    <property type="entry name" value="P-loop containing nucleotide triphosphate hydrolases"/>
    <property type="match status" value="1"/>
</dbReference>
<evidence type="ECO:0000256" key="6">
    <source>
        <dbReference type="ARBA" id="ARBA00022840"/>
    </source>
</evidence>
<dbReference type="InterPro" id="IPR027417">
    <property type="entry name" value="P-loop_NTPase"/>
</dbReference>
<dbReference type="InterPro" id="IPR012340">
    <property type="entry name" value="NA-bd_OB-fold"/>
</dbReference>
<keyword evidence="10" id="KW-0131">Cell cycle</keyword>
<keyword evidence="8 10" id="KW-0539">Nucleus</keyword>
<dbReference type="InterPro" id="IPR041562">
    <property type="entry name" value="MCM_lid"/>
</dbReference>
<dbReference type="Pfam" id="PF00493">
    <property type="entry name" value="MCM"/>
    <property type="match status" value="1"/>
</dbReference>
<dbReference type="SMART" id="SM00350">
    <property type="entry name" value="MCM"/>
    <property type="match status" value="1"/>
</dbReference>
<dbReference type="PANTHER" id="PTHR11630:SF42">
    <property type="entry name" value="DNA REPLICATION LICENSING FACTOR MCM5"/>
    <property type="match status" value="1"/>
</dbReference>
<dbReference type="SUPFAM" id="SSF52540">
    <property type="entry name" value="P-loop containing nucleoside triphosphate hydrolases"/>
    <property type="match status" value="1"/>
</dbReference>
<dbReference type="InterPro" id="IPR027925">
    <property type="entry name" value="MCM_N"/>
</dbReference>
<dbReference type="PRINTS" id="PR01661">
    <property type="entry name" value="MCMPROTEIN5"/>
</dbReference>
<evidence type="ECO:0000256" key="10">
    <source>
        <dbReference type="RuleBase" id="RU368063"/>
    </source>
</evidence>
<keyword evidence="4 10" id="KW-0378">Hydrolase</keyword>
<comment type="subunit">
    <text evidence="10">Component of the MCM2-7 complex.</text>
</comment>
<sequence length="676" mass="76752">MTFDEQRITSVDLITNSLPFNKSTIQSSFLDFIQNFRSDHREYIHTLTNNINQHIYELVIKLEHINQYSDTLSKFITTNPEKFIEYSEEIIIKEYFLDPVKNFQLHIISSEQIQNIRNINASKTHRIIRIKGLVVSASSIITKPKKLYIVCRNCLNGKFVTEIIPRTCESSCPIDPYIIVPEKSQVLDIQYIKIQEEFEDIPMGETPRHFSLIMEKNLVNKIIPGCLGIFTGIYGITNKGNNNYCYIKVIGLETVKNKISRRFSDEEIEEFKNMAKQQIYKKLTKSIAPSIFGHEDIKKALACMLFGGTRRVMEDKINLRGDINVLLLGDPGVAKSQLLKFMENVAPIGVYTSGKGSSAAGLTASVIKDHNGDFYLEGGALVLGDNGICCIDEFDKMNEQDRVAIHEAMEQQTISIAKAGITTILNTRTSILAAANPVFGRYDDYKTPDENVEFGTTILSRFDCIFILKDKHGPNDLAMAKHVLGIHKKDIEEKDDEDIINIDKLRRYAQYAKSKVFPVLSESAGKLLINYYVNTRKEVKDLEKDTFKKSAIPITVRQLEGIIRISESLAKMELLDKVLERHVEEAIRIFKVSTMNAVSQGHMLEGMVRSDVLEKIEGICEKIRNLVPLGASVKYSELISKIGRQDENLGKKAIDYMCKQGKLIYYENGKSLVRQP</sequence>
<dbReference type="RefSeq" id="XP_065329775.1">
    <property type="nucleotide sequence ID" value="XM_065473703.1"/>
</dbReference>
<dbReference type="InterPro" id="IPR031327">
    <property type="entry name" value="MCM"/>
</dbReference>
<dbReference type="Proteomes" id="UP001334084">
    <property type="component" value="Chromosome 5"/>
</dbReference>
<dbReference type="GO" id="GO:0031261">
    <property type="term" value="C:DNA replication preinitiation complex"/>
    <property type="evidence" value="ECO:0007669"/>
    <property type="project" value="UniProtKB-ARBA"/>
</dbReference>
<evidence type="ECO:0000256" key="7">
    <source>
        <dbReference type="ARBA" id="ARBA00023125"/>
    </source>
</evidence>
<accession>A0AAX4JCE6</accession>
<dbReference type="PRINTS" id="PR01657">
    <property type="entry name" value="MCMFAMILY"/>
</dbReference>
<evidence type="ECO:0000256" key="5">
    <source>
        <dbReference type="ARBA" id="ARBA00022806"/>
    </source>
</evidence>
<dbReference type="InterPro" id="IPR033762">
    <property type="entry name" value="MCM_OB"/>
</dbReference>
<dbReference type="Pfam" id="PF14551">
    <property type="entry name" value="MCM_N"/>
    <property type="match status" value="1"/>
</dbReference>
<evidence type="ECO:0000256" key="2">
    <source>
        <dbReference type="ARBA" id="ARBA00022705"/>
    </source>
</evidence>
<dbReference type="GO" id="GO:0003688">
    <property type="term" value="F:DNA replication origin binding"/>
    <property type="evidence" value="ECO:0007669"/>
    <property type="project" value="UniProtKB-UniRule"/>
</dbReference>
<dbReference type="GeneID" id="90541443"/>
<keyword evidence="5 10" id="KW-0347">Helicase</keyword>
<dbReference type="InterPro" id="IPR008048">
    <property type="entry name" value="MCM5"/>
</dbReference>
<dbReference type="Gene3D" id="2.40.50.140">
    <property type="entry name" value="Nucleic acid-binding proteins"/>
    <property type="match status" value="1"/>
</dbReference>
<dbReference type="EC" id="3.6.4.12" evidence="10"/>
<dbReference type="Gene3D" id="3.30.1640.10">
    <property type="entry name" value="mini-chromosome maintenance (MCM) complex, chain A, domain 1"/>
    <property type="match status" value="1"/>
</dbReference>
<feature type="domain" description="MCM C-terminal AAA(+) ATPase" evidence="11">
    <location>
        <begin position="279"/>
        <end position="483"/>
    </location>
</feature>
<dbReference type="GO" id="GO:0003697">
    <property type="term" value="F:single-stranded DNA binding"/>
    <property type="evidence" value="ECO:0007669"/>
    <property type="project" value="TreeGrafter"/>
</dbReference>
<dbReference type="GO" id="GO:0016787">
    <property type="term" value="F:hydrolase activity"/>
    <property type="evidence" value="ECO:0007669"/>
    <property type="project" value="UniProtKB-KW"/>
</dbReference>
<dbReference type="AlphaFoldDB" id="A0AAX4JCE6"/>
<evidence type="ECO:0000256" key="8">
    <source>
        <dbReference type="ARBA" id="ARBA00023242"/>
    </source>
</evidence>
<evidence type="ECO:0000259" key="11">
    <source>
        <dbReference type="PROSITE" id="PS50051"/>
    </source>
</evidence>
<dbReference type="GO" id="GO:0005524">
    <property type="term" value="F:ATP binding"/>
    <property type="evidence" value="ECO:0007669"/>
    <property type="project" value="UniProtKB-UniRule"/>
</dbReference>
<organism evidence="12 13">
    <name type="scientific">Vairimorpha necatrix</name>
    <dbReference type="NCBI Taxonomy" id="6039"/>
    <lineage>
        <taxon>Eukaryota</taxon>
        <taxon>Fungi</taxon>
        <taxon>Fungi incertae sedis</taxon>
        <taxon>Microsporidia</taxon>
        <taxon>Nosematidae</taxon>
        <taxon>Vairimorpha</taxon>
    </lineage>
</organism>
<evidence type="ECO:0000313" key="12">
    <source>
        <dbReference type="EMBL" id="WUR03630.1"/>
    </source>
</evidence>
<dbReference type="Pfam" id="PF17207">
    <property type="entry name" value="MCM_OB"/>
    <property type="match status" value="1"/>
</dbReference>
<dbReference type="PROSITE" id="PS50051">
    <property type="entry name" value="MCM_2"/>
    <property type="match status" value="1"/>
</dbReference>
<dbReference type="PROSITE" id="PS00847">
    <property type="entry name" value="MCM_1"/>
    <property type="match status" value="1"/>
</dbReference>
<dbReference type="GO" id="GO:0006279">
    <property type="term" value="P:premeiotic DNA replication"/>
    <property type="evidence" value="ECO:0007669"/>
    <property type="project" value="UniProtKB-ARBA"/>
</dbReference>
<dbReference type="GO" id="GO:0017116">
    <property type="term" value="F:single-stranded DNA helicase activity"/>
    <property type="evidence" value="ECO:0007669"/>
    <property type="project" value="TreeGrafter"/>
</dbReference>
<dbReference type="CDD" id="cd17756">
    <property type="entry name" value="MCM5"/>
    <property type="match status" value="1"/>
</dbReference>
<dbReference type="InterPro" id="IPR001208">
    <property type="entry name" value="MCM_dom"/>
</dbReference>
<dbReference type="EMBL" id="CP142730">
    <property type="protein sequence ID" value="WUR03630.1"/>
    <property type="molecule type" value="Genomic_DNA"/>
</dbReference>
<evidence type="ECO:0000256" key="4">
    <source>
        <dbReference type="ARBA" id="ARBA00022801"/>
    </source>
</evidence>
<evidence type="ECO:0000256" key="9">
    <source>
        <dbReference type="RuleBase" id="RU004070"/>
    </source>
</evidence>
<protein>
    <recommendedName>
        <fullName evidence="10">DNA replication licensing factor MCM5</fullName>
        <ecNumber evidence="10">3.6.4.12</ecNumber>
    </recommendedName>
</protein>
<dbReference type="GO" id="GO:0005656">
    <property type="term" value="C:nuclear pre-replicative complex"/>
    <property type="evidence" value="ECO:0007669"/>
    <property type="project" value="UniProtKB-ARBA"/>
</dbReference>
<dbReference type="Pfam" id="PF17855">
    <property type="entry name" value="MCM_lid"/>
    <property type="match status" value="1"/>
</dbReference>
<dbReference type="GO" id="GO:0043138">
    <property type="term" value="F:3'-5' DNA helicase activity"/>
    <property type="evidence" value="ECO:0007669"/>
    <property type="project" value="TreeGrafter"/>
</dbReference>
<dbReference type="InterPro" id="IPR018525">
    <property type="entry name" value="MCM_CS"/>
</dbReference>
<proteinExistence type="inferred from homology"/>
<keyword evidence="2 10" id="KW-0235">DNA replication</keyword>
<dbReference type="GO" id="GO:0042555">
    <property type="term" value="C:MCM complex"/>
    <property type="evidence" value="ECO:0007669"/>
    <property type="project" value="UniProtKB-UniRule"/>
</dbReference>
<comment type="similarity">
    <text evidence="9">Belongs to the MCM family.</text>
</comment>
<comment type="catalytic activity">
    <reaction evidence="10">
        <text>ATP + H2O = ADP + phosphate + H(+)</text>
        <dbReference type="Rhea" id="RHEA:13065"/>
        <dbReference type="ChEBI" id="CHEBI:15377"/>
        <dbReference type="ChEBI" id="CHEBI:15378"/>
        <dbReference type="ChEBI" id="CHEBI:30616"/>
        <dbReference type="ChEBI" id="CHEBI:43474"/>
        <dbReference type="ChEBI" id="CHEBI:456216"/>
        <dbReference type="EC" id="3.6.4.12"/>
    </reaction>
</comment>
<dbReference type="GO" id="GO:0043596">
    <property type="term" value="C:nuclear replication fork"/>
    <property type="evidence" value="ECO:0007669"/>
    <property type="project" value="UniProtKB-ARBA"/>
</dbReference>
<dbReference type="KEGG" id="vnx:VNE69_05219"/>
<dbReference type="FunFam" id="3.40.50.300:FF:000501">
    <property type="entry name" value="DNA replication licensing factor MCM7"/>
    <property type="match status" value="1"/>
</dbReference>
<dbReference type="GO" id="GO:0006270">
    <property type="term" value="P:DNA replication initiation"/>
    <property type="evidence" value="ECO:0007669"/>
    <property type="project" value="UniProtKB-UniRule"/>
</dbReference>
<keyword evidence="13" id="KW-1185">Reference proteome</keyword>
<comment type="subcellular location">
    <subcellularLocation>
        <location evidence="1 10">Nucleus</location>
    </subcellularLocation>
</comment>
<keyword evidence="6 9" id="KW-0067">ATP-binding</keyword>
<evidence type="ECO:0000256" key="1">
    <source>
        <dbReference type="ARBA" id="ARBA00004123"/>
    </source>
</evidence>
<dbReference type="GO" id="GO:0000727">
    <property type="term" value="P:double-strand break repair via break-induced replication"/>
    <property type="evidence" value="ECO:0007669"/>
    <property type="project" value="TreeGrafter"/>
</dbReference>